<dbReference type="EMBL" id="LNYC01000073">
    <property type="protein sequence ID" value="KTC97085.1"/>
    <property type="molecule type" value="Genomic_DNA"/>
</dbReference>
<dbReference type="NCBIfam" id="TIGR02532">
    <property type="entry name" value="IV_pilin_GFxxxE"/>
    <property type="match status" value="1"/>
</dbReference>
<dbReference type="Pfam" id="PF07963">
    <property type="entry name" value="N_methyl"/>
    <property type="match status" value="1"/>
</dbReference>
<organism evidence="1 2">
    <name type="scientific">Legionella geestiana</name>
    <dbReference type="NCBI Taxonomy" id="45065"/>
    <lineage>
        <taxon>Bacteria</taxon>
        <taxon>Pseudomonadati</taxon>
        <taxon>Pseudomonadota</taxon>
        <taxon>Gammaproteobacteria</taxon>
        <taxon>Legionellales</taxon>
        <taxon>Legionellaceae</taxon>
        <taxon>Legionella</taxon>
    </lineage>
</organism>
<sequence length="163" mass="18099">MRACRGLSLIELVCVLAVVALISLFAFPAFMPLTAQTRLTLRVNALTSAVALGKNLAITHGETYALLALTKNADWSKGFTLVRGSSLTEGEPVRRWTFAVNEADIRWQGMQSKNALIFNAHFNQNICNGRFVLKAAGHTRTLIVNRFCRMRLQKNDYTEPKGS</sequence>
<dbReference type="InterPro" id="IPR012902">
    <property type="entry name" value="N_methyl_site"/>
</dbReference>
<dbReference type="AlphaFoldDB" id="A0A0W0TNJ8"/>
<dbReference type="RefSeq" id="WP_028387370.1">
    <property type="nucleotide sequence ID" value="NZ_CAAAHN010000004.1"/>
</dbReference>
<dbReference type="OrthoDB" id="2313614at2"/>
<accession>A0A0W0TNJ8</accession>
<gene>
    <name evidence="1" type="ORF">Lgee_2056</name>
</gene>
<dbReference type="Proteomes" id="UP000054785">
    <property type="component" value="Unassembled WGS sequence"/>
</dbReference>
<proteinExistence type="predicted"/>
<dbReference type="SUPFAM" id="SSF54523">
    <property type="entry name" value="Pili subunits"/>
    <property type="match status" value="1"/>
</dbReference>
<evidence type="ECO:0000313" key="1">
    <source>
        <dbReference type="EMBL" id="KTC97085.1"/>
    </source>
</evidence>
<dbReference type="PATRIC" id="fig|45065.4.peg.2232"/>
<dbReference type="STRING" id="45065.Lgee_2056"/>
<keyword evidence="2" id="KW-1185">Reference proteome</keyword>
<comment type="caution">
    <text evidence="1">The sequence shown here is derived from an EMBL/GenBank/DDBJ whole genome shotgun (WGS) entry which is preliminary data.</text>
</comment>
<protein>
    <submittedName>
        <fullName evidence="1">Tfp type 4 fimbrial pilin like signal peptide protein domain protein</fullName>
    </submittedName>
</protein>
<reference evidence="1 2" key="1">
    <citation type="submission" date="2015-11" db="EMBL/GenBank/DDBJ databases">
        <title>Genomic analysis of 38 Legionella species identifies large and diverse effector repertoires.</title>
        <authorList>
            <person name="Burstein D."/>
            <person name="Amaro F."/>
            <person name="Zusman T."/>
            <person name="Lifshitz Z."/>
            <person name="Cohen O."/>
            <person name="Gilbert J.A."/>
            <person name="Pupko T."/>
            <person name="Shuman H.A."/>
            <person name="Segal G."/>
        </authorList>
    </citation>
    <scope>NUCLEOTIDE SEQUENCE [LARGE SCALE GENOMIC DNA]</scope>
    <source>
        <strain evidence="1 2">ATCC 49504</strain>
    </source>
</reference>
<evidence type="ECO:0000313" key="2">
    <source>
        <dbReference type="Proteomes" id="UP000054785"/>
    </source>
</evidence>
<dbReference type="Gene3D" id="3.55.40.10">
    <property type="entry name" value="minor pseudopilin epsh domain"/>
    <property type="match status" value="1"/>
</dbReference>
<name>A0A0W0TNJ8_9GAMM</name>
<dbReference type="InterPro" id="IPR045584">
    <property type="entry name" value="Pilin-like"/>
</dbReference>